<dbReference type="PIRSF" id="PIRSF005419">
    <property type="entry name" value="FlhA"/>
    <property type="match status" value="1"/>
</dbReference>
<dbReference type="InterPro" id="IPR006301">
    <property type="entry name" value="FlhA"/>
</dbReference>
<evidence type="ECO:0000256" key="2">
    <source>
        <dbReference type="ARBA" id="ARBA00008835"/>
    </source>
</evidence>
<keyword evidence="6 7" id="KW-0472">Membrane</keyword>
<comment type="caution">
    <text evidence="8">The sequence shown here is derived from an EMBL/GenBank/DDBJ whole genome shotgun (WGS) entry which is preliminary data.</text>
</comment>
<keyword evidence="4 7" id="KW-0812">Transmembrane</keyword>
<keyword evidence="8" id="KW-0282">Flagellum</keyword>
<evidence type="ECO:0000256" key="7">
    <source>
        <dbReference type="RuleBase" id="RU364093"/>
    </source>
</evidence>
<feature type="transmembrane region" description="Helical" evidence="7">
    <location>
        <begin position="6"/>
        <end position="23"/>
    </location>
</feature>
<comment type="function">
    <text evidence="7">Required for formation of the rod structure of the flagellar apparatus. Together with FliI and FliH, may constitute the export apparatus of flagellin.</text>
</comment>
<evidence type="ECO:0000313" key="9">
    <source>
        <dbReference type="Proteomes" id="UP000637695"/>
    </source>
</evidence>
<dbReference type="Proteomes" id="UP000637695">
    <property type="component" value="Unassembled WGS sequence"/>
</dbReference>
<dbReference type="Gene3D" id="1.10.8.540">
    <property type="entry name" value="FHIPEP family, domain 3"/>
    <property type="match status" value="1"/>
</dbReference>
<dbReference type="AlphaFoldDB" id="A0A917NF13"/>
<gene>
    <name evidence="7 8" type="primary">flhA</name>
    <name evidence="8" type="ORF">GCM10010885_00190</name>
</gene>
<comment type="caution">
    <text evidence="7">Lacks conserved residue(s) required for the propagation of feature annotation.</text>
</comment>
<protein>
    <recommendedName>
        <fullName evidence="7">Flagellar biosynthesis protein FlhA</fullName>
    </recommendedName>
</protein>
<keyword evidence="7" id="KW-1005">Bacterial flagellum biogenesis</keyword>
<dbReference type="Gene3D" id="3.40.50.12790">
    <property type="entry name" value="FHIPEP family, domain 4"/>
    <property type="match status" value="1"/>
</dbReference>
<reference evidence="8" key="2">
    <citation type="submission" date="2020-09" db="EMBL/GenBank/DDBJ databases">
        <authorList>
            <person name="Sun Q."/>
            <person name="Ohkuma M."/>
        </authorList>
    </citation>
    <scope>NUCLEOTIDE SEQUENCE</scope>
    <source>
        <strain evidence="8">JCM 18487</strain>
    </source>
</reference>
<feature type="transmembrane region" description="Helical" evidence="7">
    <location>
        <begin position="188"/>
        <end position="208"/>
    </location>
</feature>
<keyword evidence="9" id="KW-1185">Reference proteome</keyword>
<feature type="transmembrane region" description="Helical" evidence="7">
    <location>
        <begin position="93"/>
        <end position="119"/>
    </location>
</feature>
<keyword evidence="7" id="KW-0653">Protein transport</keyword>
<keyword evidence="8" id="KW-0966">Cell projection</keyword>
<proteinExistence type="inferred from homology"/>
<comment type="subcellular location">
    <subcellularLocation>
        <location evidence="1 7">Cell membrane</location>
        <topology evidence="1 7">Multi-pass membrane protein</topology>
    </subcellularLocation>
</comment>
<organism evidence="8 9">
    <name type="scientific">Alicyclobacillus cellulosilyticus</name>
    <dbReference type="NCBI Taxonomy" id="1003997"/>
    <lineage>
        <taxon>Bacteria</taxon>
        <taxon>Bacillati</taxon>
        <taxon>Bacillota</taxon>
        <taxon>Bacilli</taxon>
        <taxon>Bacillales</taxon>
        <taxon>Alicyclobacillaceae</taxon>
        <taxon>Alicyclobacillus</taxon>
    </lineage>
</organism>
<sequence>MKRFDVAVMGMIIGIVVMMVIPMNKMLLDVLLIINLFVSMTALLVAMNVREPLEFSVFPSLLLVTTLYRLALNVSSTRLILTQGDAGEVIRTFGNFVISGNPVVGFIVFLILIIIQFIVITRGAERVAEVAARFTLDAMPGKQLAIDADLNAGLITEQEARQRRQQIEREADFYGAMDGASKFVRGDAIASMLIVAINLVGGFIIGMVEQQLSLQQALSRYTTLSIGDGLVSQIPALLLSTATGLMVTRAASENNLGADVIQQVFSYPRTLYLVAGALGLLGLFTPIGLLRTAPVALLAAGIGWRVERVARTARAAEAERALRAQKEETKKPENMLSLLSVEPIEFEFGYGLIPLVDSKQGGDLLERVVLIRRQIAMELGFIIPVVRLRDNIQLKPNEYVIKIRGVQVAGGELMIGYWLAMSPGLDDPSVEGIPTQEPTFGLPALWVDAKNRLRAEMAGYTVVEPSAVIATHLTEILKRHAHELLGRQETKALLDHLKESHPTLVEEVVPQVLTVGQVQRVLANLLRERVSIRDLVTILETLADAGRQVKDPDLLTEVVRQALARQICHQFRVPGQAMQVVTLSAHVEQRLLESLVRNEQGAFIGLDPASSQQIIRRLREETARLAASGKPPVILVQPQLRLPLRRWLERVLPDVHVLSFNELDPQVEVESAGVVNLS</sequence>
<dbReference type="PRINTS" id="PR00949">
    <property type="entry name" value="TYPE3IMAPROT"/>
</dbReference>
<evidence type="ECO:0000256" key="1">
    <source>
        <dbReference type="ARBA" id="ARBA00004651"/>
    </source>
</evidence>
<evidence type="ECO:0000313" key="8">
    <source>
        <dbReference type="EMBL" id="GGI94615.1"/>
    </source>
</evidence>
<dbReference type="InterPro" id="IPR042193">
    <property type="entry name" value="FHIPEP_3"/>
</dbReference>
<feature type="transmembrane region" description="Helical" evidence="7">
    <location>
        <begin position="55"/>
        <end position="72"/>
    </location>
</feature>
<dbReference type="GO" id="GO:0005886">
    <property type="term" value="C:plasma membrane"/>
    <property type="evidence" value="ECO:0007669"/>
    <property type="project" value="UniProtKB-SubCell"/>
</dbReference>
<dbReference type="InterPro" id="IPR042194">
    <property type="entry name" value="FHIPEP_1"/>
</dbReference>
<reference evidence="8" key="1">
    <citation type="journal article" date="2014" name="Int. J. Syst. Evol. Microbiol.">
        <title>Complete genome sequence of Corynebacterium casei LMG S-19264T (=DSM 44701T), isolated from a smear-ripened cheese.</title>
        <authorList>
            <consortium name="US DOE Joint Genome Institute (JGI-PGF)"/>
            <person name="Walter F."/>
            <person name="Albersmeier A."/>
            <person name="Kalinowski J."/>
            <person name="Ruckert C."/>
        </authorList>
    </citation>
    <scope>NUCLEOTIDE SEQUENCE</scope>
    <source>
        <strain evidence="8">JCM 18487</strain>
    </source>
</reference>
<dbReference type="Pfam" id="PF00771">
    <property type="entry name" value="FHIPEP"/>
    <property type="match status" value="1"/>
</dbReference>
<keyword evidence="5 7" id="KW-1133">Transmembrane helix</keyword>
<feature type="transmembrane region" description="Helical" evidence="7">
    <location>
        <begin position="271"/>
        <end position="304"/>
    </location>
</feature>
<keyword evidence="7" id="KW-0813">Transport</keyword>
<dbReference type="Gene3D" id="3.40.30.60">
    <property type="entry name" value="FHIPEP family, domain 1"/>
    <property type="match status" value="1"/>
</dbReference>
<dbReference type="PANTHER" id="PTHR30161">
    <property type="entry name" value="FLAGELLAR EXPORT PROTEIN, MEMBRANE FLHA SUBUNIT-RELATED"/>
    <property type="match status" value="1"/>
</dbReference>
<dbReference type="EMBL" id="BMOY01000001">
    <property type="protein sequence ID" value="GGI94615.1"/>
    <property type="molecule type" value="Genomic_DNA"/>
</dbReference>
<name>A0A917NF13_9BACL</name>
<comment type="similarity">
    <text evidence="2 7">Belongs to the FHIPEP (flagella/HR/invasion proteins export pore) family.</text>
</comment>
<dbReference type="InterPro" id="IPR001712">
    <property type="entry name" value="T3SS_FHIPEP"/>
</dbReference>
<evidence type="ECO:0000256" key="5">
    <source>
        <dbReference type="ARBA" id="ARBA00022989"/>
    </source>
</evidence>
<keyword evidence="8" id="KW-0969">Cilium</keyword>
<dbReference type="GO" id="GO:0044780">
    <property type="term" value="P:bacterial-type flagellum assembly"/>
    <property type="evidence" value="ECO:0007669"/>
    <property type="project" value="InterPro"/>
</dbReference>
<evidence type="ECO:0000256" key="3">
    <source>
        <dbReference type="ARBA" id="ARBA00022475"/>
    </source>
</evidence>
<dbReference type="NCBIfam" id="TIGR01398">
    <property type="entry name" value="FlhA"/>
    <property type="match status" value="1"/>
</dbReference>
<keyword evidence="3 7" id="KW-1003">Cell membrane</keyword>
<evidence type="ECO:0000256" key="6">
    <source>
        <dbReference type="ARBA" id="ARBA00023136"/>
    </source>
</evidence>
<feature type="transmembrane region" description="Helical" evidence="7">
    <location>
        <begin position="30"/>
        <end position="49"/>
    </location>
</feature>
<dbReference type="RefSeq" id="WP_188880424.1">
    <property type="nucleotide sequence ID" value="NZ_BMOY01000001.1"/>
</dbReference>
<dbReference type="GO" id="GO:0009306">
    <property type="term" value="P:protein secretion"/>
    <property type="evidence" value="ECO:0007669"/>
    <property type="project" value="InterPro"/>
</dbReference>
<dbReference type="InterPro" id="IPR042196">
    <property type="entry name" value="FHIPEP_4"/>
</dbReference>
<dbReference type="PANTHER" id="PTHR30161:SF1">
    <property type="entry name" value="FLAGELLAR BIOSYNTHESIS PROTEIN FLHA-RELATED"/>
    <property type="match status" value="1"/>
</dbReference>
<evidence type="ECO:0000256" key="4">
    <source>
        <dbReference type="ARBA" id="ARBA00022692"/>
    </source>
</evidence>
<accession>A0A917NF13</accession>
<keyword evidence="7" id="KW-1006">Bacterial flagellum protein export</keyword>